<comment type="caution">
    <text evidence="1">The sequence shown here is derived from an EMBL/GenBank/DDBJ whole genome shotgun (WGS) entry which is preliminary data.</text>
</comment>
<dbReference type="RefSeq" id="WP_323698730.1">
    <property type="nucleotide sequence ID" value="NZ_JAYGIL010000034.1"/>
</dbReference>
<proteinExistence type="predicted"/>
<dbReference type="Gene3D" id="2.30.30.40">
    <property type="entry name" value="SH3 Domains"/>
    <property type="match status" value="1"/>
</dbReference>
<dbReference type="EMBL" id="JAYGIL010000034">
    <property type="protein sequence ID" value="MEA5405320.1"/>
    <property type="molecule type" value="Genomic_DNA"/>
</dbReference>
<accession>A0ABU5SA33</accession>
<sequence>MEIKKTIMLILLTTYTVIGQHTQLDTLQQFQGHWVFKMAVNPDFTKEELAKTYPEQGHKIHIQGTRVYGNFMGMYENLSLNIATLESNGGNCFICATDKRDSIALQKSGVYPQPWMGIYQFRSPRLPLPYLSLQLLLTQKYLKVGIDQTMFLLERDKSEYLFCKEDNVNLNTTPNVPSFNSLKKDEEVEVLFRRKGWVKVRYWGKALLEGWVKAEQLTNKSAEPTYWNIKKT</sequence>
<gene>
    <name evidence="1" type="ORF">VB776_20450</name>
</gene>
<organism evidence="1 2">
    <name type="scientific">Arcicella gelida</name>
    <dbReference type="NCBI Taxonomy" id="2984195"/>
    <lineage>
        <taxon>Bacteria</taxon>
        <taxon>Pseudomonadati</taxon>
        <taxon>Bacteroidota</taxon>
        <taxon>Cytophagia</taxon>
        <taxon>Cytophagales</taxon>
        <taxon>Flectobacillaceae</taxon>
        <taxon>Arcicella</taxon>
    </lineage>
</organism>
<dbReference type="Proteomes" id="UP001303899">
    <property type="component" value="Unassembled WGS sequence"/>
</dbReference>
<evidence type="ECO:0000313" key="1">
    <source>
        <dbReference type="EMBL" id="MEA5405320.1"/>
    </source>
</evidence>
<evidence type="ECO:0000313" key="2">
    <source>
        <dbReference type="Proteomes" id="UP001303899"/>
    </source>
</evidence>
<protein>
    <recommendedName>
        <fullName evidence="3">SH3 domain-containing protein</fullName>
    </recommendedName>
</protein>
<evidence type="ECO:0008006" key="3">
    <source>
        <dbReference type="Google" id="ProtNLM"/>
    </source>
</evidence>
<keyword evidence="2" id="KW-1185">Reference proteome</keyword>
<reference evidence="1 2" key="1">
    <citation type="submission" date="2023-12" db="EMBL/GenBank/DDBJ databases">
        <title>Novel species of the genus Arcicella isolated from rivers.</title>
        <authorList>
            <person name="Lu H."/>
        </authorList>
    </citation>
    <scope>NUCLEOTIDE SEQUENCE [LARGE SCALE GENOMIC DNA]</scope>
    <source>
        <strain evidence="1 2">DC2W</strain>
    </source>
</reference>
<name>A0ABU5SA33_9BACT</name>